<keyword evidence="1" id="KW-0805">Transcription regulation</keyword>
<keyword evidence="3" id="KW-0804">Transcription</keyword>
<evidence type="ECO:0000256" key="2">
    <source>
        <dbReference type="ARBA" id="ARBA00023125"/>
    </source>
</evidence>
<dbReference type="PANTHER" id="PTHR30154:SF34">
    <property type="entry name" value="TRANSCRIPTIONAL REGULATOR AZLB"/>
    <property type="match status" value="1"/>
</dbReference>
<evidence type="ECO:0000313" key="5">
    <source>
        <dbReference type="EMBL" id="SNZ21538.1"/>
    </source>
</evidence>
<reference evidence="5 6" key="1">
    <citation type="submission" date="2017-09" db="EMBL/GenBank/DDBJ databases">
        <authorList>
            <person name="Ehlers B."/>
            <person name="Leendertz F.H."/>
        </authorList>
    </citation>
    <scope>NUCLEOTIDE SEQUENCE [LARGE SCALE GENOMIC DNA]</scope>
    <source>
        <strain evidence="5 6">DSM 18289</strain>
    </source>
</reference>
<dbReference type="PROSITE" id="PS50956">
    <property type="entry name" value="HTH_ASNC_2"/>
    <property type="match status" value="1"/>
</dbReference>
<dbReference type="Pfam" id="PF13412">
    <property type="entry name" value="HTH_24"/>
    <property type="match status" value="1"/>
</dbReference>
<accession>A0A285PJE5</accession>
<dbReference type="InterPro" id="IPR019887">
    <property type="entry name" value="Tscrpt_reg_AsnC/Lrp_C"/>
</dbReference>
<dbReference type="InterPro" id="IPR011991">
    <property type="entry name" value="ArsR-like_HTH"/>
</dbReference>
<dbReference type="Gene3D" id="3.30.70.920">
    <property type="match status" value="1"/>
</dbReference>
<protein>
    <submittedName>
        <fullName evidence="5">Transcriptional regulator, AsnC family</fullName>
    </submittedName>
</protein>
<organism evidence="5 6">
    <name type="scientific">Cohaesibacter gelatinilyticus</name>
    <dbReference type="NCBI Taxonomy" id="372072"/>
    <lineage>
        <taxon>Bacteria</taxon>
        <taxon>Pseudomonadati</taxon>
        <taxon>Pseudomonadota</taxon>
        <taxon>Alphaproteobacteria</taxon>
        <taxon>Hyphomicrobiales</taxon>
        <taxon>Cohaesibacteraceae</taxon>
    </lineage>
</organism>
<evidence type="ECO:0000256" key="1">
    <source>
        <dbReference type="ARBA" id="ARBA00023015"/>
    </source>
</evidence>
<name>A0A285PJE5_9HYPH</name>
<dbReference type="SUPFAM" id="SSF46785">
    <property type="entry name" value="Winged helix' DNA-binding domain"/>
    <property type="match status" value="1"/>
</dbReference>
<gene>
    <name evidence="5" type="ORF">SAMN06265368_4660</name>
</gene>
<evidence type="ECO:0000259" key="4">
    <source>
        <dbReference type="PROSITE" id="PS50956"/>
    </source>
</evidence>
<dbReference type="InterPro" id="IPR011008">
    <property type="entry name" value="Dimeric_a/b-barrel"/>
</dbReference>
<dbReference type="Proteomes" id="UP000219439">
    <property type="component" value="Unassembled WGS sequence"/>
</dbReference>
<dbReference type="GO" id="GO:0005829">
    <property type="term" value="C:cytosol"/>
    <property type="evidence" value="ECO:0007669"/>
    <property type="project" value="TreeGrafter"/>
</dbReference>
<dbReference type="InterPro" id="IPR036390">
    <property type="entry name" value="WH_DNA-bd_sf"/>
</dbReference>
<dbReference type="SUPFAM" id="SSF54909">
    <property type="entry name" value="Dimeric alpha+beta barrel"/>
    <property type="match status" value="1"/>
</dbReference>
<dbReference type="InterPro" id="IPR036388">
    <property type="entry name" value="WH-like_DNA-bd_sf"/>
</dbReference>
<dbReference type="OrthoDB" id="9812082at2"/>
<evidence type="ECO:0000313" key="6">
    <source>
        <dbReference type="Proteomes" id="UP000219439"/>
    </source>
</evidence>
<proteinExistence type="predicted"/>
<keyword evidence="2" id="KW-0238">DNA-binding</keyword>
<evidence type="ECO:0000256" key="3">
    <source>
        <dbReference type="ARBA" id="ARBA00023163"/>
    </source>
</evidence>
<dbReference type="AlphaFoldDB" id="A0A285PJE5"/>
<dbReference type="RefSeq" id="WP_097155915.1">
    <property type="nucleotide sequence ID" value="NZ_OBEL01000009.1"/>
</dbReference>
<dbReference type="InterPro" id="IPR000485">
    <property type="entry name" value="AsnC-type_HTH_dom"/>
</dbReference>
<keyword evidence="6" id="KW-1185">Reference proteome</keyword>
<dbReference type="Pfam" id="PF01037">
    <property type="entry name" value="AsnC_trans_reg"/>
    <property type="match status" value="1"/>
</dbReference>
<sequence length="150" mass="17115">MDSKDRQILRALQRNGRMTNLELAEEVSLSPSPCLRRLRNLESSGAITGYSAKVDPNTYGLPITAFVHVRLKQHDDETVKQFENRIQQLDEVLECFMLTGGTDYFLKVMVSGLDAYEEFIRNKLHKINDIGSIDTSFIYSVVKQTNVFPL</sequence>
<dbReference type="PANTHER" id="PTHR30154">
    <property type="entry name" value="LEUCINE-RESPONSIVE REGULATORY PROTEIN"/>
    <property type="match status" value="1"/>
</dbReference>
<dbReference type="GO" id="GO:0043200">
    <property type="term" value="P:response to amino acid"/>
    <property type="evidence" value="ECO:0007669"/>
    <property type="project" value="TreeGrafter"/>
</dbReference>
<dbReference type="PRINTS" id="PR00033">
    <property type="entry name" value="HTHASNC"/>
</dbReference>
<feature type="domain" description="HTH asnC-type" evidence="4">
    <location>
        <begin position="1"/>
        <end position="62"/>
    </location>
</feature>
<dbReference type="GO" id="GO:0043565">
    <property type="term" value="F:sequence-specific DNA binding"/>
    <property type="evidence" value="ECO:0007669"/>
    <property type="project" value="InterPro"/>
</dbReference>
<dbReference type="Gene3D" id="1.10.10.10">
    <property type="entry name" value="Winged helix-like DNA-binding domain superfamily/Winged helix DNA-binding domain"/>
    <property type="match status" value="1"/>
</dbReference>
<dbReference type="CDD" id="cd00090">
    <property type="entry name" value="HTH_ARSR"/>
    <property type="match status" value="1"/>
</dbReference>
<dbReference type="InterPro" id="IPR019888">
    <property type="entry name" value="Tscrpt_reg_AsnC-like"/>
</dbReference>
<dbReference type="SMART" id="SM00344">
    <property type="entry name" value="HTH_ASNC"/>
    <property type="match status" value="1"/>
</dbReference>
<dbReference type="EMBL" id="OBEL01000009">
    <property type="protein sequence ID" value="SNZ21538.1"/>
    <property type="molecule type" value="Genomic_DNA"/>
</dbReference>
<dbReference type="GO" id="GO:0006355">
    <property type="term" value="P:regulation of DNA-templated transcription"/>
    <property type="evidence" value="ECO:0007669"/>
    <property type="project" value="UniProtKB-ARBA"/>
</dbReference>